<keyword evidence="2" id="KW-1185">Reference proteome</keyword>
<protein>
    <submittedName>
        <fullName evidence="1">Methyltransferase-like protein 5</fullName>
    </submittedName>
</protein>
<keyword evidence="1" id="KW-0808">Transferase</keyword>
<sequence>MFNEFVAVDLCLKNSVTIPPWKDLCDNIDTNGFKKLIQIYYSLNCSNTYVERHSLKLAMTNLQIHCSDKAEMIYGIDIDHDCLEIAQNNFNDLNVPTEFIQMDIGDSSFNSKFRSNVNPIVIMNPPFGTKVKGIDLLFLKFAADLNPKSIYSLHKSTTTKHLIKKAVQYNLTGNVLAKLNYDLYSTFNFHKSKCVNIDVDFIKWNLN</sequence>
<name>A0A177BDB1_9BILA</name>
<comment type="caution">
    <text evidence="1">The sequence shown here is derived from an EMBL/GenBank/DDBJ whole genome shotgun (WGS) entry which is preliminary data.</text>
</comment>
<dbReference type="PANTHER" id="PTHR23290:SF0">
    <property type="entry name" value="RRNA N6-ADENOSINE-METHYLTRANSFERASE METTL5"/>
    <property type="match status" value="1"/>
</dbReference>
<dbReference type="PROSITE" id="PS00092">
    <property type="entry name" value="N6_MTASE"/>
    <property type="match status" value="1"/>
</dbReference>
<keyword evidence="1" id="KW-0489">Methyltransferase</keyword>
<dbReference type="InterPro" id="IPR002052">
    <property type="entry name" value="DNA_methylase_N6_adenine_CS"/>
</dbReference>
<dbReference type="EMBL" id="LWCA01000002">
    <property type="protein sequence ID" value="OAF72166.1"/>
    <property type="molecule type" value="Genomic_DNA"/>
</dbReference>
<evidence type="ECO:0000313" key="2">
    <source>
        <dbReference type="Proteomes" id="UP000078046"/>
    </source>
</evidence>
<dbReference type="GO" id="GO:0008988">
    <property type="term" value="F:rRNA (adenine-N6-)-methyltransferase activity"/>
    <property type="evidence" value="ECO:0007669"/>
    <property type="project" value="TreeGrafter"/>
</dbReference>
<reference evidence="1 2" key="1">
    <citation type="submission" date="2016-04" db="EMBL/GenBank/DDBJ databases">
        <title>The genome of Intoshia linei affirms orthonectids as highly simplified spiralians.</title>
        <authorList>
            <person name="Mikhailov K.V."/>
            <person name="Slusarev G.S."/>
            <person name="Nikitin M.A."/>
            <person name="Logacheva M.D."/>
            <person name="Penin A."/>
            <person name="Aleoshin V."/>
            <person name="Panchin Y.V."/>
        </authorList>
    </citation>
    <scope>NUCLEOTIDE SEQUENCE [LARGE SCALE GENOMIC DNA]</scope>
    <source>
        <strain evidence="1">Intl2013</strain>
        <tissue evidence="1">Whole animal</tissue>
    </source>
</reference>
<dbReference type="InterPro" id="IPR029063">
    <property type="entry name" value="SAM-dependent_MTases_sf"/>
</dbReference>
<dbReference type="CDD" id="cd02440">
    <property type="entry name" value="AdoMet_MTases"/>
    <property type="match status" value="1"/>
</dbReference>
<gene>
    <name evidence="1" type="ORF">A3Q56_00045</name>
</gene>
<dbReference type="GO" id="GO:0003676">
    <property type="term" value="F:nucleic acid binding"/>
    <property type="evidence" value="ECO:0007669"/>
    <property type="project" value="InterPro"/>
</dbReference>
<evidence type="ECO:0000313" key="1">
    <source>
        <dbReference type="EMBL" id="OAF72166.1"/>
    </source>
</evidence>
<dbReference type="AlphaFoldDB" id="A0A177BDB1"/>
<dbReference type="Gene3D" id="3.40.50.150">
    <property type="entry name" value="Vaccinia Virus protein VP39"/>
    <property type="match status" value="1"/>
</dbReference>
<dbReference type="OrthoDB" id="419617at2759"/>
<proteinExistence type="predicted"/>
<dbReference type="PANTHER" id="PTHR23290">
    <property type="entry name" value="RRNA N6-ADENOSINE-METHYLTRANSFERASE METTL5"/>
    <property type="match status" value="1"/>
</dbReference>
<dbReference type="Proteomes" id="UP000078046">
    <property type="component" value="Unassembled WGS sequence"/>
</dbReference>
<organism evidence="1 2">
    <name type="scientific">Intoshia linei</name>
    <dbReference type="NCBI Taxonomy" id="1819745"/>
    <lineage>
        <taxon>Eukaryota</taxon>
        <taxon>Metazoa</taxon>
        <taxon>Spiralia</taxon>
        <taxon>Lophotrochozoa</taxon>
        <taxon>Mesozoa</taxon>
        <taxon>Orthonectida</taxon>
        <taxon>Rhopaluridae</taxon>
        <taxon>Intoshia</taxon>
    </lineage>
</organism>
<dbReference type="InterPro" id="IPR051720">
    <property type="entry name" value="rRNA_MeTrfase/Polyamine_Synth"/>
</dbReference>
<dbReference type="SUPFAM" id="SSF53335">
    <property type="entry name" value="S-adenosyl-L-methionine-dependent methyltransferases"/>
    <property type="match status" value="1"/>
</dbReference>
<accession>A0A177BDB1</accession>